<evidence type="ECO:0000256" key="6">
    <source>
        <dbReference type="ARBA" id="ARBA00022741"/>
    </source>
</evidence>
<dbReference type="GO" id="GO:0005737">
    <property type="term" value="C:cytoplasm"/>
    <property type="evidence" value="ECO:0007669"/>
    <property type="project" value="TreeGrafter"/>
</dbReference>
<dbReference type="GO" id="GO:0005524">
    <property type="term" value="F:ATP binding"/>
    <property type="evidence" value="ECO:0007669"/>
    <property type="project" value="UniProtKB-UniRule"/>
</dbReference>
<dbReference type="Pfam" id="PF02223">
    <property type="entry name" value="Thymidylate_kin"/>
    <property type="match status" value="1"/>
</dbReference>
<dbReference type="GO" id="GO:0006235">
    <property type="term" value="P:dTTP biosynthetic process"/>
    <property type="evidence" value="ECO:0007669"/>
    <property type="project" value="UniProtKB-UniRule"/>
</dbReference>
<gene>
    <name evidence="11" type="primary">tmk</name>
    <name evidence="13" type="ORF">HWN40_02175</name>
</gene>
<dbReference type="CDD" id="cd01672">
    <property type="entry name" value="TMPK"/>
    <property type="match status" value="1"/>
</dbReference>
<evidence type="ECO:0000256" key="5">
    <source>
        <dbReference type="ARBA" id="ARBA00022727"/>
    </source>
</evidence>
<comment type="catalytic activity">
    <reaction evidence="10 11">
        <text>dTMP + ATP = dTDP + ADP</text>
        <dbReference type="Rhea" id="RHEA:13517"/>
        <dbReference type="ChEBI" id="CHEBI:30616"/>
        <dbReference type="ChEBI" id="CHEBI:58369"/>
        <dbReference type="ChEBI" id="CHEBI:63528"/>
        <dbReference type="ChEBI" id="CHEBI:456216"/>
        <dbReference type="EC" id="2.7.4.9"/>
    </reaction>
</comment>
<dbReference type="EMBL" id="CP058215">
    <property type="protein sequence ID" value="QLC49158.1"/>
    <property type="molecule type" value="Genomic_DNA"/>
</dbReference>
<dbReference type="PANTHER" id="PTHR10344">
    <property type="entry name" value="THYMIDYLATE KINASE"/>
    <property type="match status" value="1"/>
</dbReference>
<dbReference type="EC" id="2.7.4.9" evidence="2 11"/>
<dbReference type="KEGG" id="mzi:HWN40_02175"/>
<evidence type="ECO:0000256" key="8">
    <source>
        <dbReference type="ARBA" id="ARBA00022840"/>
    </source>
</evidence>
<reference evidence="13 14" key="1">
    <citation type="submission" date="2020-06" db="EMBL/GenBank/DDBJ databases">
        <title>Methanolobus halotolerans sp. nov., isolated from a saline lake Tus in Siberia.</title>
        <authorList>
            <person name="Shen Y."/>
            <person name="Chen S.-C."/>
            <person name="Lai M.-C."/>
            <person name="Huang H.-H."/>
            <person name="Chiu H.-H."/>
            <person name="Tang S.-L."/>
            <person name="Rogozin D.Y."/>
            <person name="Degermendzhy A.G."/>
        </authorList>
    </citation>
    <scope>NUCLEOTIDE SEQUENCE [LARGE SCALE GENOMIC DNA]</scope>
    <source>
        <strain evidence="13 14">DSM 21339</strain>
    </source>
</reference>
<dbReference type="Proteomes" id="UP000509594">
    <property type="component" value="Chromosome"/>
</dbReference>
<comment type="similarity">
    <text evidence="1 11">Belongs to the thymidylate kinase family.</text>
</comment>
<accession>A0A7D5E6U6</accession>
<protein>
    <recommendedName>
        <fullName evidence="3 11">Probable thymidylate kinase</fullName>
        <ecNumber evidence="2 11">2.7.4.9</ecNumber>
    </recommendedName>
    <alternativeName>
        <fullName evidence="9 11">dTMP kinase</fullName>
    </alternativeName>
</protein>
<dbReference type="GO" id="GO:0006233">
    <property type="term" value="P:dTDP biosynthetic process"/>
    <property type="evidence" value="ECO:0007669"/>
    <property type="project" value="InterPro"/>
</dbReference>
<evidence type="ECO:0000256" key="10">
    <source>
        <dbReference type="ARBA" id="ARBA00048743"/>
    </source>
</evidence>
<evidence type="ECO:0000313" key="13">
    <source>
        <dbReference type="EMBL" id="QLC49158.1"/>
    </source>
</evidence>
<keyword evidence="7 11" id="KW-0418">Kinase</keyword>
<feature type="domain" description="Thymidylate kinase-like" evidence="12">
    <location>
        <begin position="10"/>
        <end position="192"/>
    </location>
</feature>
<dbReference type="InterPro" id="IPR039430">
    <property type="entry name" value="Thymidylate_kin-like_dom"/>
</dbReference>
<dbReference type="RefSeq" id="WP_176964221.1">
    <property type="nucleotide sequence ID" value="NZ_CP058215.1"/>
</dbReference>
<dbReference type="GO" id="GO:0004798">
    <property type="term" value="F:dTMP kinase activity"/>
    <property type="evidence" value="ECO:0007669"/>
    <property type="project" value="UniProtKB-UniRule"/>
</dbReference>
<evidence type="ECO:0000256" key="4">
    <source>
        <dbReference type="ARBA" id="ARBA00022679"/>
    </source>
</evidence>
<evidence type="ECO:0000256" key="7">
    <source>
        <dbReference type="ARBA" id="ARBA00022777"/>
    </source>
</evidence>
<feature type="binding site" evidence="11">
    <location>
        <begin position="12"/>
        <end position="19"/>
    </location>
    <ligand>
        <name>ATP</name>
        <dbReference type="ChEBI" id="CHEBI:30616"/>
    </ligand>
</feature>
<evidence type="ECO:0000256" key="1">
    <source>
        <dbReference type="ARBA" id="ARBA00009776"/>
    </source>
</evidence>
<keyword evidence="6 11" id="KW-0547">Nucleotide-binding</keyword>
<keyword evidence="5 11" id="KW-0545">Nucleotide biosynthesis</keyword>
<evidence type="ECO:0000313" key="14">
    <source>
        <dbReference type="Proteomes" id="UP000509594"/>
    </source>
</evidence>
<keyword evidence="14" id="KW-1185">Reference proteome</keyword>
<dbReference type="OrthoDB" id="43083at2157"/>
<evidence type="ECO:0000259" key="12">
    <source>
        <dbReference type="Pfam" id="PF02223"/>
    </source>
</evidence>
<keyword evidence="8 11" id="KW-0067">ATP-binding</keyword>
<dbReference type="GeneID" id="55820444"/>
<evidence type="ECO:0000256" key="2">
    <source>
        <dbReference type="ARBA" id="ARBA00012980"/>
    </source>
</evidence>
<organism evidence="13 14">
    <name type="scientific">Methanolobus zinderi</name>
    <dbReference type="NCBI Taxonomy" id="536044"/>
    <lineage>
        <taxon>Archaea</taxon>
        <taxon>Methanobacteriati</taxon>
        <taxon>Methanobacteriota</taxon>
        <taxon>Stenosarchaea group</taxon>
        <taxon>Methanomicrobia</taxon>
        <taxon>Methanosarcinales</taxon>
        <taxon>Methanosarcinaceae</taxon>
        <taxon>Methanolobus</taxon>
    </lineage>
</organism>
<evidence type="ECO:0000256" key="3">
    <source>
        <dbReference type="ARBA" id="ARBA00013355"/>
    </source>
</evidence>
<evidence type="ECO:0000256" key="11">
    <source>
        <dbReference type="HAMAP-Rule" id="MF_00165"/>
    </source>
</evidence>
<proteinExistence type="inferred from homology"/>
<name>A0A7D5E6U6_9EURY</name>
<dbReference type="SUPFAM" id="SSF52540">
    <property type="entry name" value="P-loop containing nucleoside triphosphate hydrolases"/>
    <property type="match status" value="1"/>
</dbReference>
<dbReference type="AlphaFoldDB" id="A0A7D5E6U6"/>
<dbReference type="HAMAP" id="MF_00165">
    <property type="entry name" value="Thymidylate_kinase"/>
    <property type="match status" value="1"/>
</dbReference>
<dbReference type="NCBIfam" id="TIGR00041">
    <property type="entry name" value="DTMP_kinase"/>
    <property type="match status" value="1"/>
</dbReference>
<dbReference type="InterPro" id="IPR027417">
    <property type="entry name" value="P-loop_NTPase"/>
</dbReference>
<dbReference type="Gene3D" id="3.40.50.300">
    <property type="entry name" value="P-loop containing nucleotide triphosphate hydrolases"/>
    <property type="match status" value="1"/>
</dbReference>
<dbReference type="FunFam" id="3.40.50.300:FF:000225">
    <property type="entry name" value="Thymidylate kinase"/>
    <property type="match status" value="1"/>
</dbReference>
<keyword evidence="4 11" id="KW-0808">Transferase</keyword>
<dbReference type="InterPro" id="IPR018094">
    <property type="entry name" value="Thymidylate_kinase"/>
</dbReference>
<dbReference type="GO" id="GO:0006227">
    <property type="term" value="P:dUDP biosynthetic process"/>
    <property type="evidence" value="ECO:0007669"/>
    <property type="project" value="TreeGrafter"/>
</dbReference>
<evidence type="ECO:0000256" key="9">
    <source>
        <dbReference type="ARBA" id="ARBA00029962"/>
    </source>
</evidence>
<dbReference type="PANTHER" id="PTHR10344:SF4">
    <property type="entry name" value="UMP-CMP KINASE 2, MITOCHONDRIAL"/>
    <property type="match status" value="1"/>
</dbReference>
<sequence>MSSKGKLITLEGIDGSGKSTVAGRLASNPEFSDFVFTREPTGSWIGEAVDRAIHSDTDHLAELMLFAADHAEHISKLIRPSLDSGRHVISDRYSASRYAYQGMTLADRFDDPLDWVRNLHRDWTIEPDLTILFDVDPGTAVARCGSRGDKTKFEKIGFLEGVRANYLRLAKENPDSFVIIDAGKSIDETEAELIDIIHSFLKR</sequence>